<dbReference type="PATRIC" id="fig|1166018.3.peg.3517"/>
<proteinExistence type="predicted"/>
<evidence type="ECO:0000313" key="2">
    <source>
        <dbReference type="EMBL" id="CCG99790.1"/>
    </source>
</evidence>
<gene>
    <name evidence="2" type="ORF">FAES_1780</name>
</gene>
<name>I0K6N7_9BACT</name>
<dbReference type="Proteomes" id="UP000011058">
    <property type="component" value="Chromosome"/>
</dbReference>
<dbReference type="InterPro" id="IPR040508">
    <property type="entry name" value="AbiJ_NTD5"/>
</dbReference>
<dbReference type="AlphaFoldDB" id="I0K6N7"/>
<organism evidence="2 3">
    <name type="scientific">Fibrella aestuarina BUZ 2</name>
    <dbReference type="NCBI Taxonomy" id="1166018"/>
    <lineage>
        <taxon>Bacteria</taxon>
        <taxon>Pseudomonadati</taxon>
        <taxon>Bacteroidota</taxon>
        <taxon>Cytophagia</taxon>
        <taxon>Cytophagales</taxon>
        <taxon>Spirosomataceae</taxon>
        <taxon>Fibrella</taxon>
    </lineage>
</organism>
<dbReference type="Pfam" id="PF18865">
    <property type="entry name" value="AbiJ_NTD5"/>
    <property type="match status" value="1"/>
</dbReference>
<feature type="domain" description="AbiJ N-terminal" evidence="1">
    <location>
        <begin position="6"/>
        <end position="93"/>
    </location>
</feature>
<dbReference type="STRING" id="1166018.FAES_1780"/>
<dbReference type="eggNOG" id="ENOG5032NKU">
    <property type="taxonomic scope" value="Bacteria"/>
</dbReference>
<evidence type="ECO:0000259" key="1">
    <source>
        <dbReference type="Pfam" id="PF18865"/>
    </source>
</evidence>
<protein>
    <recommendedName>
        <fullName evidence="1">AbiJ N-terminal domain-containing protein</fullName>
    </recommendedName>
</protein>
<dbReference type="RefSeq" id="WP_015330889.1">
    <property type="nucleotide sequence ID" value="NC_020054.1"/>
</dbReference>
<dbReference type="OrthoDB" id="9815193at2"/>
<accession>I0K6N7</accession>
<dbReference type="KEGG" id="fae:FAES_1780"/>
<keyword evidence="3" id="KW-1185">Reference proteome</keyword>
<dbReference type="HOGENOM" id="CLU_1170269_0_0_10"/>
<evidence type="ECO:0000313" key="3">
    <source>
        <dbReference type="Proteomes" id="UP000011058"/>
    </source>
</evidence>
<dbReference type="EMBL" id="HE796683">
    <property type="protein sequence ID" value="CCG99790.1"/>
    <property type="molecule type" value="Genomic_DNA"/>
</dbReference>
<reference evidence="2 3" key="1">
    <citation type="journal article" date="2012" name="J. Bacteriol.">
        <title>Genome Sequence of Fibrella aestuarina BUZ 2T, a Filamentous Marine Bacterium.</title>
        <authorList>
            <person name="Filippini M."/>
            <person name="Qi W."/>
            <person name="Blom J."/>
            <person name="Goesmann A."/>
            <person name="Smits T.H."/>
            <person name="Bagheri H.C."/>
        </authorList>
    </citation>
    <scope>NUCLEOTIDE SEQUENCE [LARGE SCALE GENOMIC DNA]</scope>
    <source>
        <strain evidence="3">BUZ 2T</strain>
    </source>
</reference>
<sequence>MFVPTKLQTQRLFALHDFVREQFTKMDWYRLAYLTDTLDLIEDHPRLLRSLDFDDDDYDGNSLQVLLKLISLNPQHLDTLDEYVADRKARAVHPTIRQAELVAREVVTDFVSTHRRSIPERVIRFVPDVFQIPDKPVEANVLSVMMPFEGRFSGTYQAIRNVCDRLRIVCKRADDIWENSILIQDVFDLIFTSHAVITDFTDRNPNVFYETGVAHTLGKIVIPITQSVSDIPFDLRHHRALTYLPNQEGLLKLETDLEKKLKTVFS</sequence>